<feature type="transmembrane region" description="Helical" evidence="1">
    <location>
        <begin position="196"/>
        <end position="216"/>
    </location>
</feature>
<keyword evidence="1" id="KW-1133">Transmembrane helix</keyword>
<feature type="transmembrane region" description="Helical" evidence="1">
    <location>
        <begin position="7"/>
        <end position="26"/>
    </location>
</feature>
<dbReference type="EMBL" id="QREG01000005">
    <property type="protein sequence ID" value="REE00511.1"/>
    <property type="molecule type" value="Genomic_DNA"/>
</dbReference>
<evidence type="ECO:0000256" key="1">
    <source>
        <dbReference type="SAM" id="Phobius"/>
    </source>
</evidence>
<feature type="transmembrane region" description="Helical" evidence="1">
    <location>
        <begin position="73"/>
        <end position="95"/>
    </location>
</feature>
<feature type="transmembrane region" description="Helical" evidence="1">
    <location>
        <begin position="129"/>
        <end position="147"/>
    </location>
</feature>
<feature type="transmembrane region" description="Helical" evidence="1">
    <location>
        <begin position="153"/>
        <end position="175"/>
    </location>
</feature>
<name>A0A3D9L710_MARFU</name>
<evidence type="ECO:0000313" key="3">
    <source>
        <dbReference type="Proteomes" id="UP000256779"/>
    </source>
</evidence>
<protein>
    <recommendedName>
        <fullName evidence="4">UbiA prenyltransferase family protein</fullName>
    </recommendedName>
</protein>
<keyword evidence="3" id="KW-1185">Reference proteome</keyword>
<dbReference type="OrthoDB" id="976812at2"/>
<dbReference type="Proteomes" id="UP000256779">
    <property type="component" value="Unassembled WGS sequence"/>
</dbReference>
<organism evidence="2 3">
    <name type="scientific">Marinoscillum furvescens DSM 4134</name>
    <dbReference type="NCBI Taxonomy" id="1122208"/>
    <lineage>
        <taxon>Bacteria</taxon>
        <taxon>Pseudomonadati</taxon>
        <taxon>Bacteroidota</taxon>
        <taxon>Cytophagia</taxon>
        <taxon>Cytophagales</taxon>
        <taxon>Reichenbachiellaceae</taxon>
        <taxon>Marinoscillum</taxon>
    </lineage>
</organism>
<evidence type="ECO:0008006" key="4">
    <source>
        <dbReference type="Google" id="ProtNLM"/>
    </source>
</evidence>
<keyword evidence="1" id="KW-0472">Membrane</keyword>
<feature type="transmembrane region" description="Helical" evidence="1">
    <location>
        <begin position="101"/>
        <end position="122"/>
    </location>
</feature>
<reference evidence="2 3" key="1">
    <citation type="submission" date="2018-07" db="EMBL/GenBank/DDBJ databases">
        <title>Genomic Encyclopedia of Type Strains, Phase IV (KMG-IV): sequencing the most valuable type-strain genomes for metagenomic binning, comparative biology and taxonomic classification.</title>
        <authorList>
            <person name="Goeker M."/>
        </authorList>
    </citation>
    <scope>NUCLEOTIDE SEQUENCE [LARGE SCALE GENOMIC DNA]</scope>
    <source>
        <strain evidence="2 3">DSM 4134</strain>
    </source>
</reference>
<feature type="transmembrane region" description="Helical" evidence="1">
    <location>
        <begin position="32"/>
        <end position="52"/>
    </location>
</feature>
<feature type="transmembrane region" description="Helical" evidence="1">
    <location>
        <begin position="222"/>
        <end position="240"/>
    </location>
</feature>
<dbReference type="RefSeq" id="WP_147302881.1">
    <property type="nucleotide sequence ID" value="NZ_QREG01000005.1"/>
</dbReference>
<keyword evidence="1" id="KW-0812">Transmembrane</keyword>
<comment type="caution">
    <text evidence="2">The sequence shown here is derived from an EMBL/GenBank/DDBJ whole genome shotgun (WGS) entry which is preliminary data.</text>
</comment>
<accession>A0A3D9L710</accession>
<gene>
    <name evidence="2" type="ORF">C7460_105134</name>
</gene>
<sequence length="266" mass="29823">MDHFYKYFRWLSLDIVLGAIFFLAFLEKYFQVALTGHVYFALGAAIWLIYTADHLIDARSVSSPSTGRHRFHLRYYSSLIVIGATVLCLSLVNIYFLEGVIIRNGALLAACCIGYLLAVYLVRGLWVKEVLVAMVYALGVYLAPFSLSSQGFPILPVIQLAGVAFLNLLIFSFFDQNTDKSDGFNSLVLRLGKTKITVLIWGLSAALVVTSVRGVITNGDQLQWLYLVMTAVLLVIYLSPKFFNQNERYRTLGDGVFYLPGFLLLL</sequence>
<proteinExistence type="predicted"/>
<dbReference type="AlphaFoldDB" id="A0A3D9L710"/>
<evidence type="ECO:0000313" key="2">
    <source>
        <dbReference type="EMBL" id="REE00511.1"/>
    </source>
</evidence>